<accession>A0ABS9WZR1</accession>
<sequence length="164" mass="18860">MLHLETLYLDIIEQRPPSTKLYEHELNEPLEDEEQQLLGKACATCLGECCSLGKNHAFQDIISLSHFLDNQPKTLTLNELTHLYSQYFPRKNYKNACIFQGKKGCTLPTELRSFTCKNYRCPSLRSYHQELLTTNQGLTIAVGALDRDIKKISIFDENTFISIK</sequence>
<dbReference type="RefSeq" id="WP_242284872.1">
    <property type="nucleotide sequence ID" value="NZ_JAKKSL010000001.1"/>
</dbReference>
<proteinExistence type="predicted"/>
<gene>
    <name evidence="1" type="ORF">L3081_08470</name>
</gene>
<keyword evidence="2" id="KW-1185">Reference proteome</keyword>
<comment type="caution">
    <text evidence="1">The sequence shown here is derived from an EMBL/GenBank/DDBJ whole genome shotgun (WGS) entry which is preliminary data.</text>
</comment>
<organism evidence="1 2">
    <name type="scientific">Colwellia maritima</name>
    <dbReference type="NCBI Taxonomy" id="2912588"/>
    <lineage>
        <taxon>Bacteria</taxon>
        <taxon>Pseudomonadati</taxon>
        <taxon>Pseudomonadota</taxon>
        <taxon>Gammaproteobacteria</taxon>
        <taxon>Alteromonadales</taxon>
        <taxon>Colwelliaceae</taxon>
        <taxon>Colwellia</taxon>
    </lineage>
</organism>
<dbReference type="Proteomes" id="UP001139646">
    <property type="component" value="Unassembled WGS sequence"/>
</dbReference>
<protein>
    <recommendedName>
        <fullName evidence="3">YkgJ family cysteine cluster protein</fullName>
    </recommendedName>
</protein>
<evidence type="ECO:0008006" key="3">
    <source>
        <dbReference type="Google" id="ProtNLM"/>
    </source>
</evidence>
<reference evidence="1" key="1">
    <citation type="submission" date="2022-01" db="EMBL/GenBank/DDBJ databases">
        <title>Colwellia maritima, isolated from seawater.</title>
        <authorList>
            <person name="Kristyanto S."/>
            <person name="Jung J."/>
            <person name="Jeon C.O."/>
        </authorList>
    </citation>
    <scope>NUCLEOTIDE SEQUENCE</scope>
    <source>
        <strain evidence="1">MSW7</strain>
    </source>
</reference>
<evidence type="ECO:0000313" key="1">
    <source>
        <dbReference type="EMBL" id="MCI2283426.1"/>
    </source>
</evidence>
<dbReference type="EMBL" id="JAKKSL010000001">
    <property type="protein sequence ID" value="MCI2283426.1"/>
    <property type="molecule type" value="Genomic_DNA"/>
</dbReference>
<evidence type="ECO:0000313" key="2">
    <source>
        <dbReference type="Proteomes" id="UP001139646"/>
    </source>
</evidence>
<name>A0ABS9WZR1_9GAMM</name>